<sequence length="303" mass="32270">MTANSNDIHSAGSAVHVLGALALELAGGAPAREGQLSQQQAGELASLMAADLAAFAPGAAELELVTVGAHYDPVELLRPGWPLHRELDALAARAPGAGRARVVAFGSHDGQLPGVLAPSPDFAGGPLRLVPFLLGGDPSKVAPLGDLFEHELLERGMAGAATALAAQAMFGLQVEHARYLTVHDLAAMTSLQYEHAGLAPLWPLIETALLRPEIDTLLDAPPEPLVRYVDGEARIAMFSSQAWQQRYAPGLDLQSDAMRERAFRQHEHFEARQRQFAAVLQAHGVIVNFVHCERDADHVAALD</sequence>
<reference evidence="1 2" key="1">
    <citation type="submission" date="2019-08" db="EMBL/GenBank/DDBJ databases">
        <title>Draft genome sequence of Lysobacter sp. UKS-15.</title>
        <authorList>
            <person name="Im W.-T."/>
        </authorList>
    </citation>
    <scope>NUCLEOTIDE SEQUENCE [LARGE SCALE GENOMIC DNA]</scope>
    <source>
        <strain evidence="1 2">UKS-15</strain>
    </source>
</reference>
<name>A0A5D8YRU6_9GAMM</name>
<dbReference type="EMBL" id="VTRV01000177">
    <property type="protein sequence ID" value="TZF85169.1"/>
    <property type="molecule type" value="Genomic_DNA"/>
</dbReference>
<gene>
    <name evidence="1" type="ORF">FW784_12485</name>
</gene>
<keyword evidence="2" id="KW-1185">Reference proteome</keyword>
<evidence type="ECO:0000313" key="2">
    <source>
        <dbReference type="Proteomes" id="UP000323164"/>
    </source>
</evidence>
<evidence type="ECO:0000313" key="1">
    <source>
        <dbReference type="EMBL" id="TZF85169.1"/>
    </source>
</evidence>
<comment type="caution">
    <text evidence="1">The sequence shown here is derived from an EMBL/GenBank/DDBJ whole genome shotgun (WGS) entry which is preliminary data.</text>
</comment>
<organism evidence="1 2">
    <name type="scientific">Cognatilysobacter lacus</name>
    <dbReference type="NCBI Taxonomy" id="1643323"/>
    <lineage>
        <taxon>Bacteria</taxon>
        <taxon>Pseudomonadati</taxon>
        <taxon>Pseudomonadota</taxon>
        <taxon>Gammaproteobacteria</taxon>
        <taxon>Lysobacterales</taxon>
        <taxon>Lysobacteraceae</taxon>
        <taxon>Cognatilysobacter</taxon>
    </lineage>
</organism>
<dbReference type="Proteomes" id="UP000323164">
    <property type="component" value="Unassembled WGS sequence"/>
</dbReference>
<dbReference type="OrthoDB" id="6194710at2"/>
<proteinExistence type="predicted"/>
<dbReference type="RefSeq" id="WP_149353665.1">
    <property type="nucleotide sequence ID" value="NZ_VTRV01000177.1"/>
</dbReference>
<accession>A0A5D8YRU6</accession>
<dbReference type="AlphaFoldDB" id="A0A5D8YRU6"/>
<protein>
    <submittedName>
        <fullName evidence="1">Uncharacterized protein</fullName>
    </submittedName>
</protein>